<protein>
    <submittedName>
        <fullName evidence="1">DRIM domain-containing protein</fullName>
    </submittedName>
</protein>
<sequence length="83" mass="9059">LGDSAVEERCSGTVKDSLQNKVLDVLDLHTLERSLSEIVRTVRDAESPQKQLLARAVVQSNFIDILTTLISCASNGDTLMSSR</sequence>
<dbReference type="WBParaSite" id="GPUH_0000788301-mRNA-1">
    <property type="protein sequence ID" value="GPUH_0000788301-mRNA-1"/>
    <property type="gene ID" value="GPUH_0000788301"/>
</dbReference>
<name>A0A183DGN3_9BILA</name>
<proteinExistence type="predicted"/>
<reference evidence="1" key="1">
    <citation type="submission" date="2016-06" db="UniProtKB">
        <authorList>
            <consortium name="WormBaseParasite"/>
        </authorList>
    </citation>
    <scope>IDENTIFICATION</scope>
</reference>
<accession>A0A183DGN3</accession>
<dbReference type="AlphaFoldDB" id="A0A183DGN3"/>
<organism evidence="1">
    <name type="scientific">Gongylonema pulchrum</name>
    <dbReference type="NCBI Taxonomy" id="637853"/>
    <lineage>
        <taxon>Eukaryota</taxon>
        <taxon>Metazoa</taxon>
        <taxon>Ecdysozoa</taxon>
        <taxon>Nematoda</taxon>
        <taxon>Chromadorea</taxon>
        <taxon>Rhabditida</taxon>
        <taxon>Spirurina</taxon>
        <taxon>Spiruromorpha</taxon>
        <taxon>Spiruroidea</taxon>
        <taxon>Gongylonematidae</taxon>
        <taxon>Gongylonema</taxon>
    </lineage>
</organism>
<evidence type="ECO:0000313" key="1">
    <source>
        <dbReference type="WBParaSite" id="GPUH_0000788301-mRNA-1"/>
    </source>
</evidence>